<organism evidence="1 2">
    <name type="scientific">Actinokineospora spheciospongiae</name>
    <dbReference type="NCBI Taxonomy" id="909613"/>
    <lineage>
        <taxon>Bacteria</taxon>
        <taxon>Bacillati</taxon>
        <taxon>Actinomycetota</taxon>
        <taxon>Actinomycetes</taxon>
        <taxon>Pseudonocardiales</taxon>
        <taxon>Pseudonocardiaceae</taxon>
        <taxon>Actinokineospora</taxon>
    </lineage>
</organism>
<dbReference type="Pfam" id="PF20706">
    <property type="entry name" value="GT4-conflict"/>
    <property type="match status" value="1"/>
</dbReference>
<gene>
    <name evidence="1" type="ORF">UO65_4903</name>
</gene>
<dbReference type="STRING" id="909613.UO65_4903"/>
<sequence>MVVYSGRSDLMQHGAHESALMVRGVGPERAVRMVVNGAPPETVRAARRLLSQVAGRAVEVRAYSTDKRAQRELVRAADLVIVPARAENVGLTALDAIVADVPVLVPDTCGVGNFLAGSGRIDPRLAEHSVIRRAEGEAAVPIERWVAGLAAVLDDPRAARRRAVELREAVVTALRTLQSAGQSAGDLIKSIMTVREEK</sequence>
<proteinExistence type="predicted"/>
<accession>W7IFU3</accession>
<evidence type="ECO:0000313" key="1">
    <source>
        <dbReference type="EMBL" id="EWC59760.1"/>
    </source>
</evidence>
<comment type="caution">
    <text evidence="1">The sequence shown here is derived from an EMBL/GenBank/DDBJ whole genome shotgun (WGS) entry which is preliminary data.</text>
</comment>
<dbReference type="OrthoDB" id="3683348at2"/>
<dbReference type="EMBL" id="AYXG01000185">
    <property type="protein sequence ID" value="EWC59760.1"/>
    <property type="molecule type" value="Genomic_DNA"/>
</dbReference>
<protein>
    <recommendedName>
        <fullName evidence="3">Glycosyl transferase family 1 domain-containing protein</fullName>
    </recommendedName>
</protein>
<dbReference type="RefSeq" id="WP_035286574.1">
    <property type="nucleotide sequence ID" value="NZ_AYXG01000185.1"/>
</dbReference>
<evidence type="ECO:0008006" key="3">
    <source>
        <dbReference type="Google" id="ProtNLM"/>
    </source>
</evidence>
<evidence type="ECO:0000313" key="2">
    <source>
        <dbReference type="Proteomes" id="UP000019277"/>
    </source>
</evidence>
<keyword evidence="2" id="KW-1185">Reference proteome</keyword>
<dbReference type="AlphaFoldDB" id="W7IFU3"/>
<reference evidence="1 2" key="1">
    <citation type="journal article" date="2014" name="Genome Announc.">
        <title>Draft Genome Sequence of the Antitrypanosomally Active Sponge-Associated Bacterium Actinokineospora sp. Strain EG49.</title>
        <authorList>
            <person name="Harjes J."/>
            <person name="Ryu T."/>
            <person name="Abdelmohsen U.R."/>
            <person name="Moitinho-Silva L."/>
            <person name="Horn H."/>
            <person name="Ravasi T."/>
            <person name="Hentschel U."/>
        </authorList>
    </citation>
    <scope>NUCLEOTIDE SEQUENCE [LARGE SCALE GENOMIC DNA]</scope>
    <source>
        <strain evidence="1 2">EG49</strain>
    </source>
</reference>
<dbReference type="Proteomes" id="UP000019277">
    <property type="component" value="Unassembled WGS sequence"/>
</dbReference>
<name>W7IFU3_9PSEU</name>
<dbReference type="Gene3D" id="3.40.50.2000">
    <property type="entry name" value="Glycogen Phosphorylase B"/>
    <property type="match status" value="1"/>
</dbReference>
<dbReference type="SUPFAM" id="SSF53756">
    <property type="entry name" value="UDP-Glycosyltransferase/glycogen phosphorylase"/>
    <property type="match status" value="1"/>
</dbReference>